<comment type="caution">
    <text evidence="1">The sequence shown here is derived from an EMBL/GenBank/DDBJ whole genome shotgun (WGS) entry which is preliminary data.</text>
</comment>
<protein>
    <recommendedName>
        <fullName evidence="3">Polysaccharide deacetylase</fullName>
    </recommendedName>
</protein>
<dbReference type="Gene3D" id="3.20.20.370">
    <property type="entry name" value="Glycoside hydrolase/deacetylase"/>
    <property type="match status" value="1"/>
</dbReference>
<dbReference type="EMBL" id="FNQC01000005">
    <property type="protein sequence ID" value="SDZ06162.1"/>
    <property type="molecule type" value="Genomic_DNA"/>
</dbReference>
<evidence type="ECO:0000313" key="2">
    <source>
        <dbReference type="Proteomes" id="UP000199663"/>
    </source>
</evidence>
<keyword evidence="2" id="KW-1185">Reference proteome</keyword>
<gene>
    <name evidence="1" type="ORF">SAMN05444412_105103</name>
</gene>
<dbReference type="Proteomes" id="UP000199663">
    <property type="component" value="Unassembled WGS sequence"/>
</dbReference>
<organism evidence="1 2">
    <name type="scientific">Rhodonellum ikkaensis</name>
    <dbReference type="NCBI Taxonomy" id="336829"/>
    <lineage>
        <taxon>Bacteria</taxon>
        <taxon>Pseudomonadati</taxon>
        <taxon>Bacteroidota</taxon>
        <taxon>Cytophagia</taxon>
        <taxon>Cytophagales</taxon>
        <taxon>Cytophagaceae</taxon>
        <taxon>Rhodonellum</taxon>
    </lineage>
</organism>
<accession>A0A1H3PXZ3</accession>
<sequence length="370" mass="42529">MLNNPTQLKSYIGGIKTNLRGANINQKLIVFESDDWGAIRTPSRDALEHLEKKGFDIKGSLYKVDALASKEDLEDLFSLLMKFKGSDGKPAKITANAIMANPDFDKIKASDYREYHFEPFYETFKKYPKHANNLDVWKEGLKEGVFFPQFHGREHLHVNRWLTSLQKDNSKLKEAFEWGTTFSGNEDYSFMEAYDWDEVSEVSQHNEIISEGLTMFKNTFGFHSKSFIAPCYNWDSGIEETLGQNGVSCIQGLPNQYAPTGKFGNYKLIPHPFGSRNRFGQFYNVRNCIFEPATNPNIDWTDKVLGRIQAAFNLKKPAVICTHRINFVGFIDPKNKDIGLKQLERLLSQISKKWPEAKFVSTDELENYLR</sequence>
<evidence type="ECO:0000313" key="1">
    <source>
        <dbReference type="EMBL" id="SDZ06162.1"/>
    </source>
</evidence>
<reference evidence="1 2" key="1">
    <citation type="submission" date="2016-10" db="EMBL/GenBank/DDBJ databases">
        <authorList>
            <person name="Varghese N."/>
            <person name="Submissions S."/>
        </authorList>
    </citation>
    <scope>NUCLEOTIDE SEQUENCE [LARGE SCALE GENOMIC DNA]</scope>
    <source>
        <strain evidence="1 2">DSM 17997</strain>
    </source>
</reference>
<dbReference type="RefSeq" id="WP_019599438.1">
    <property type="nucleotide sequence ID" value="NZ_FNQC01000005.1"/>
</dbReference>
<proteinExistence type="predicted"/>
<evidence type="ECO:0008006" key="3">
    <source>
        <dbReference type="Google" id="ProtNLM"/>
    </source>
</evidence>
<name>A0A1H3PXZ3_9BACT</name>